<name>A0A7S3L1Q4_9STRA</name>
<dbReference type="GO" id="GO:0005634">
    <property type="term" value="C:nucleus"/>
    <property type="evidence" value="ECO:0007669"/>
    <property type="project" value="UniProtKB-SubCell"/>
</dbReference>
<feature type="domain" description="Pre-mRNA 3'-end-processing endonuclease polyadenylation factor C-term" evidence="4">
    <location>
        <begin position="18"/>
        <end position="266"/>
    </location>
</feature>
<dbReference type="AlphaFoldDB" id="A0A7S3L1Q4"/>
<proteinExistence type="predicted"/>
<evidence type="ECO:0000256" key="2">
    <source>
        <dbReference type="ARBA" id="ARBA00022664"/>
    </source>
</evidence>
<keyword evidence="2" id="KW-0507">mRNA processing</keyword>
<reference evidence="5" key="1">
    <citation type="submission" date="2021-01" db="EMBL/GenBank/DDBJ databases">
        <authorList>
            <person name="Corre E."/>
            <person name="Pelletier E."/>
            <person name="Niang G."/>
            <person name="Scheremetjew M."/>
            <person name="Finn R."/>
            <person name="Kale V."/>
            <person name="Holt S."/>
            <person name="Cochrane G."/>
            <person name="Meng A."/>
            <person name="Brown T."/>
            <person name="Cohen L."/>
        </authorList>
    </citation>
    <scope>NUCLEOTIDE SEQUENCE</scope>
    <source>
        <strain evidence="5">CCMP127</strain>
    </source>
</reference>
<dbReference type="EMBL" id="HBIM01007035">
    <property type="protein sequence ID" value="CAE0408216.1"/>
    <property type="molecule type" value="Transcribed_RNA"/>
</dbReference>
<accession>A0A7S3L1Q4</accession>
<evidence type="ECO:0000256" key="1">
    <source>
        <dbReference type="ARBA" id="ARBA00004123"/>
    </source>
</evidence>
<dbReference type="SMART" id="SM01098">
    <property type="entry name" value="CPSF73-100_C"/>
    <property type="match status" value="1"/>
</dbReference>
<evidence type="ECO:0000256" key="3">
    <source>
        <dbReference type="ARBA" id="ARBA00023242"/>
    </source>
</evidence>
<keyword evidence="3" id="KW-0539">Nucleus</keyword>
<evidence type="ECO:0000313" key="5">
    <source>
        <dbReference type="EMBL" id="CAE0408216.1"/>
    </source>
</evidence>
<protein>
    <recommendedName>
        <fullName evidence="4">Pre-mRNA 3'-end-processing endonuclease polyadenylation factor C-term domain-containing protein</fullName>
    </recommendedName>
</protein>
<dbReference type="Pfam" id="PF11718">
    <property type="entry name" value="CPSF73-100_C"/>
    <property type="match status" value="1"/>
</dbReference>
<sequence>MEDADQPASKKPRQLPVQGQKVSGILVTQQFQSKLVAPEDLATYTPLRLGKIRSKLHVPFGGSVVTLTLFLKEMFAGIQVSEDIATVKTEEGVTIKTEKGAEPAKITTFSLQDKVTITVGSTQGVAIVNWDAHPENDVLADAVVALIAQAQCSPAAIRLTSQPCRHRGGPDAPPAKPAVLTESRIHLIRDTLRNQFQSVEVVTEGNTATFEITSETGPEDTTCNLRVTFPDNQGEQAELHAESTDPIFAKNVQDCVAGLAAATYPISIKQ</sequence>
<comment type="subcellular location">
    <subcellularLocation>
        <location evidence="1">Nucleus</location>
    </subcellularLocation>
</comment>
<dbReference type="GO" id="GO:0006397">
    <property type="term" value="P:mRNA processing"/>
    <property type="evidence" value="ECO:0007669"/>
    <property type="project" value="UniProtKB-KW"/>
</dbReference>
<evidence type="ECO:0000259" key="4">
    <source>
        <dbReference type="SMART" id="SM01098"/>
    </source>
</evidence>
<organism evidence="5">
    <name type="scientific">Amphora coffeiformis</name>
    <dbReference type="NCBI Taxonomy" id="265554"/>
    <lineage>
        <taxon>Eukaryota</taxon>
        <taxon>Sar</taxon>
        <taxon>Stramenopiles</taxon>
        <taxon>Ochrophyta</taxon>
        <taxon>Bacillariophyta</taxon>
        <taxon>Bacillariophyceae</taxon>
        <taxon>Bacillariophycidae</taxon>
        <taxon>Thalassiophysales</taxon>
        <taxon>Catenulaceae</taxon>
        <taxon>Amphora</taxon>
    </lineage>
</organism>
<gene>
    <name evidence="5" type="ORF">ACOF00016_LOCUS5988</name>
</gene>
<dbReference type="InterPro" id="IPR021718">
    <property type="entry name" value="CPSF73-100_C"/>
</dbReference>